<evidence type="ECO:0000313" key="4">
    <source>
        <dbReference type="EMBL" id="GIH41566.1"/>
    </source>
</evidence>
<comment type="caution">
    <text evidence="4">The sequence shown here is derived from an EMBL/GenBank/DDBJ whole genome shotgun (WGS) entry which is preliminary data.</text>
</comment>
<keyword evidence="5" id="KW-1185">Reference proteome</keyword>
<dbReference type="PANTHER" id="PTHR43037">
    <property type="entry name" value="UNNAMED PRODUCT-RELATED"/>
    <property type="match status" value="1"/>
</dbReference>
<proteinExistence type="predicted"/>
<organism evidence="4 5">
    <name type="scientific">Microbispora corallina</name>
    <dbReference type="NCBI Taxonomy" id="83302"/>
    <lineage>
        <taxon>Bacteria</taxon>
        <taxon>Bacillati</taxon>
        <taxon>Actinomycetota</taxon>
        <taxon>Actinomycetes</taxon>
        <taxon>Streptosporangiales</taxon>
        <taxon>Streptosporangiaceae</taxon>
        <taxon>Microbispora</taxon>
    </lineage>
</organism>
<dbReference type="InterPro" id="IPR050955">
    <property type="entry name" value="Plant_Biomass_Hydrol_Est"/>
</dbReference>
<evidence type="ECO:0000256" key="1">
    <source>
        <dbReference type="ARBA" id="ARBA00022729"/>
    </source>
</evidence>
<dbReference type="Proteomes" id="UP000603904">
    <property type="component" value="Unassembled WGS sequence"/>
</dbReference>
<dbReference type="SUPFAM" id="SSF53474">
    <property type="entry name" value="alpha/beta-Hydrolases"/>
    <property type="match status" value="1"/>
</dbReference>
<keyword evidence="2" id="KW-0378">Hydrolase</keyword>
<name>A0ABQ4G3B9_9ACTN</name>
<evidence type="ECO:0000256" key="3">
    <source>
        <dbReference type="SAM" id="MobiDB-lite"/>
    </source>
</evidence>
<keyword evidence="1" id="KW-0732">Signal</keyword>
<sequence length="248" mass="25758">MTVTRGAAAHPQPEEGVRHGRLTARPVALPTSPGGGPHPPLRGPEAGIHRLDGQALLYVPPSAGPGPHRIAVVLHGAGGSADQALGLLSAQADDLGFLLLAPKSVSTTWDVILGGYGPDVARLDGALEEVFARAAVDLDGVAVAGFSDGASYALSLGVANGDLFRAVLAFSPGFMAPMLRHGRPRLFVSHGADDRVLPVACGRRIAKSLRDGDYPVAYEEFPGGHEVPPDLATAAVRWWTEDHSPNSM</sequence>
<gene>
    <name evidence="4" type="ORF">Mco01_45660</name>
</gene>
<evidence type="ECO:0000256" key="2">
    <source>
        <dbReference type="ARBA" id="ARBA00022801"/>
    </source>
</evidence>
<evidence type="ECO:0000313" key="5">
    <source>
        <dbReference type="Proteomes" id="UP000603904"/>
    </source>
</evidence>
<protein>
    <submittedName>
        <fullName evidence="4">Serine esterase</fullName>
    </submittedName>
</protein>
<accession>A0ABQ4G3B9</accession>
<reference evidence="4 5" key="1">
    <citation type="submission" date="2021-01" db="EMBL/GenBank/DDBJ databases">
        <title>Whole genome shotgun sequence of Microbispora corallina NBRC 16416.</title>
        <authorList>
            <person name="Komaki H."/>
            <person name="Tamura T."/>
        </authorList>
    </citation>
    <scope>NUCLEOTIDE SEQUENCE [LARGE SCALE GENOMIC DNA]</scope>
    <source>
        <strain evidence="4 5">NBRC 16416</strain>
    </source>
</reference>
<dbReference type="RefSeq" id="WP_204058902.1">
    <property type="nucleotide sequence ID" value="NZ_BAAAGP010000031.1"/>
</dbReference>
<dbReference type="Gene3D" id="3.40.50.1820">
    <property type="entry name" value="alpha/beta hydrolase"/>
    <property type="match status" value="1"/>
</dbReference>
<dbReference type="PANTHER" id="PTHR43037:SF5">
    <property type="entry name" value="FERULOYL ESTERASE"/>
    <property type="match status" value="1"/>
</dbReference>
<feature type="region of interest" description="Disordered" evidence="3">
    <location>
        <begin position="1"/>
        <end position="21"/>
    </location>
</feature>
<dbReference type="EMBL" id="BOOC01000023">
    <property type="protein sequence ID" value="GIH41566.1"/>
    <property type="molecule type" value="Genomic_DNA"/>
</dbReference>
<dbReference type="InterPro" id="IPR029058">
    <property type="entry name" value="AB_hydrolase_fold"/>
</dbReference>